<accession>A0A396RP17</accession>
<evidence type="ECO:0000313" key="4">
    <source>
        <dbReference type="Proteomes" id="UP000266693"/>
    </source>
</evidence>
<organism evidence="3 4">
    <name type="scientific">Sphingomonas gilva</name>
    <dbReference type="NCBI Taxonomy" id="2305907"/>
    <lineage>
        <taxon>Bacteria</taxon>
        <taxon>Pseudomonadati</taxon>
        <taxon>Pseudomonadota</taxon>
        <taxon>Alphaproteobacteria</taxon>
        <taxon>Sphingomonadales</taxon>
        <taxon>Sphingomonadaceae</taxon>
        <taxon>Sphingomonas</taxon>
    </lineage>
</organism>
<feature type="compositionally biased region" description="Low complexity" evidence="1">
    <location>
        <begin position="1"/>
        <end position="15"/>
    </location>
</feature>
<feature type="region of interest" description="Disordered" evidence="1">
    <location>
        <begin position="1"/>
        <end position="73"/>
    </location>
</feature>
<dbReference type="OrthoDB" id="9768262at2"/>
<dbReference type="Pfam" id="PF01458">
    <property type="entry name" value="SUFBD_core"/>
    <property type="match status" value="1"/>
</dbReference>
<dbReference type="Proteomes" id="UP000266693">
    <property type="component" value="Unassembled WGS sequence"/>
</dbReference>
<feature type="compositionally biased region" description="Basic and acidic residues" evidence="1">
    <location>
        <begin position="23"/>
        <end position="33"/>
    </location>
</feature>
<feature type="domain" description="SUF system FeS cluster assembly SufBD core" evidence="2">
    <location>
        <begin position="195"/>
        <end position="409"/>
    </location>
</feature>
<dbReference type="PANTHER" id="PTHR43575">
    <property type="entry name" value="PROTEIN ABCI7, CHLOROPLASTIC"/>
    <property type="match status" value="1"/>
</dbReference>
<reference evidence="3 4" key="1">
    <citation type="submission" date="2018-08" db="EMBL/GenBank/DDBJ databases">
        <title>The multiple taxonomic identification of Sphingomonas gilva.</title>
        <authorList>
            <person name="Zhu D."/>
            <person name="Zheng S."/>
        </authorList>
    </citation>
    <scope>NUCLEOTIDE SEQUENCE [LARGE SCALE GENOMIC DNA]</scope>
    <source>
        <strain evidence="3 4">ZDH117</strain>
    </source>
</reference>
<comment type="caution">
    <text evidence="3">The sequence shown here is derived from an EMBL/GenBank/DDBJ whole genome shotgun (WGS) entry which is preliminary data.</text>
</comment>
<proteinExistence type="predicted"/>
<evidence type="ECO:0000259" key="2">
    <source>
        <dbReference type="Pfam" id="PF01458"/>
    </source>
</evidence>
<dbReference type="GO" id="GO:0016226">
    <property type="term" value="P:iron-sulfur cluster assembly"/>
    <property type="evidence" value="ECO:0007669"/>
    <property type="project" value="InterPro"/>
</dbReference>
<dbReference type="InterPro" id="IPR055346">
    <property type="entry name" value="Fe-S_cluster_assembly_SufBD"/>
</dbReference>
<dbReference type="EMBL" id="QWLV01000002">
    <property type="protein sequence ID" value="RHW18267.1"/>
    <property type="molecule type" value="Genomic_DNA"/>
</dbReference>
<dbReference type="InterPro" id="IPR037284">
    <property type="entry name" value="SUF_FeS_clus_asmbl_SufBD_sf"/>
</dbReference>
<dbReference type="AlphaFoldDB" id="A0A396RP17"/>
<dbReference type="PANTHER" id="PTHR43575:SF1">
    <property type="entry name" value="PROTEIN ABCI7, CHLOROPLASTIC"/>
    <property type="match status" value="1"/>
</dbReference>
<gene>
    <name evidence="3" type="ORF">D1610_07275</name>
</gene>
<dbReference type="InterPro" id="IPR000825">
    <property type="entry name" value="SUF_FeS_clus_asmbl_SufBD_core"/>
</dbReference>
<evidence type="ECO:0000313" key="3">
    <source>
        <dbReference type="EMBL" id="RHW18267.1"/>
    </source>
</evidence>
<dbReference type="SUPFAM" id="SSF101960">
    <property type="entry name" value="Stabilizer of iron transporter SufD"/>
    <property type="match status" value="1"/>
</dbReference>
<name>A0A396RP17_9SPHN</name>
<sequence length="437" mass="46035">MSSPTAASPALAARSWRTSWSARDTERWRREDDLSIPPRNGEGDHAKHGGGVVRADSLPRSKTPPPACGRSPSPCRGGVVVTTLVLPARNEEAWRWADLSRLPALAEAAPTAIRPEPRWIGLGGPHLVFVDGVFDAAASDPGRVALGAVDAATGHPLGRLATGEGWTLTLAADAVADPVEIVHIATGGASHLPARIALADDAVAHVVETFIGAGWSNRLTAISLGRSARLMRSVRLLQDSGFVSLRDEVRVGEGASHVAIMLGAGGADSRIDAHIDCIGEAAFAEMGGALLTRGKQRQEAAVVVRHSEPSGQSRQIWRAVAADASTASLAARVEVARDAQKTDGEQSLRGLLLQRSATVNLKPELEIFADDVKCAHGATVGELDARALFYLESRGIEPARARALLTRAFVADALDRIGEEKVRETFAADADAWLAGL</sequence>
<protein>
    <submittedName>
        <fullName evidence="3">SufD family Fe-S cluster assembly protein</fullName>
    </submittedName>
</protein>
<keyword evidence="4" id="KW-1185">Reference proteome</keyword>
<evidence type="ECO:0000256" key="1">
    <source>
        <dbReference type="SAM" id="MobiDB-lite"/>
    </source>
</evidence>